<gene>
    <name evidence="1" type="ORF">QO033_02580</name>
</gene>
<evidence type="ECO:0000313" key="1">
    <source>
        <dbReference type="EMBL" id="MDK3016543.1"/>
    </source>
</evidence>
<reference evidence="1 2" key="1">
    <citation type="submission" date="2023-05" db="EMBL/GenBank/DDBJ databases">
        <title>Pseudodonghicola sp. nov.</title>
        <authorList>
            <person name="Huang J."/>
        </authorList>
    </citation>
    <scope>NUCLEOTIDE SEQUENCE [LARGE SCALE GENOMIC DNA]</scope>
    <source>
        <strain evidence="1 2">IC7</strain>
    </source>
</reference>
<name>A0ABT7EW19_9RHOB</name>
<dbReference type="Proteomes" id="UP001243757">
    <property type="component" value="Unassembled WGS sequence"/>
</dbReference>
<keyword evidence="2" id="KW-1185">Reference proteome</keyword>
<organism evidence="1 2">
    <name type="scientific">Pseudodonghicola flavimaris</name>
    <dbReference type="NCBI Taxonomy" id="3050036"/>
    <lineage>
        <taxon>Bacteria</taxon>
        <taxon>Pseudomonadati</taxon>
        <taxon>Pseudomonadota</taxon>
        <taxon>Alphaproteobacteria</taxon>
        <taxon>Rhodobacterales</taxon>
        <taxon>Paracoccaceae</taxon>
        <taxon>Pseudodonghicola</taxon>
    </lineage>
</organism>
<evidence type="ECO:0000313" key="2">
    <source>
        <dbReference type="Proteomes" id="UP001243757"/>
    </source>
</evidence>
<comment type="caution">
    <text evidence="1">The sequence shown here is derived from an EMBL/GenBank/DDBJ whole genome shotgun (WGS) entry which is preliminary data.</text>
</comment>
<proteinExistence type="predicted"/>
<protein>
    <submittedName>
        <fullName evidence="1">Uncharacterized protein</fullName>
    </submittedName>
</protein>
<dbReference type="EMBL" id="JASNJD010000001">
    <property type="protein sequence ID" value="MDK3016543.1"/>
    <property type="molecule type" value="Genomic_DNA"/>
</dbReference>
<accession>A0ABT7EW19</accession>
<dbReference type="RefSeq" id="WP_284479353.1">
    <property type="nucleotide sequence ID" value="NZ_JASNJD010000001.1"/>
</dbReference>
<sequence>MKIRITGAGIFGAKGAIPIGTEMTIKGEPPAGWAGKYSVIEDGAATGAEGVTNPDRTKKRQALEAQAAELQVSFSDETSDDALIEAIKAAKAPKA</sequence>